<dbReference type="EMBL" id="LXQA010031355">
    <property type="protein sequence ID" value="MCH96042.1"/>
    <property type="molecule type" value="Genomic_DNA"/>
</dbReference>
<feature type="non-terminal residue" evidence="1">
    <location>
        <position position="1"/>
    </location>
</feature>
<sequence length="61" mass="7008">DDLKLHYSGFHTPHFHNLSDLVEENLASQIRKHAQLQLSDSSDDSSNVLVFQILYLSQELI</sequence>
<reference evidence="1 2" key="1">
    <citation type="journal article" date="2018" name="Front. Plant Sci.">
        <title>Red Clover (Trifolium pratense) and Zigzag Clover (T. medium) - A Picture of Genomic Similarities and Differences.</title>
        <authorList>
            <person name="Dluhosova J."/>
            <person name="Istvanek J."/>
            <person name="Nedelnik J."/>
            <person name="Repkova J."/>
        </authorList>
    </citation>
    <scope>NUCLEOTIDE SEQUENCE [LARGE SCALE GENOMIC DNA]</scope>
    <source>
        <strain evidence="2">cv. 10/8</strain>
        <tissue evidence="1">Leaf</tissue>
    </source>
</reference>
<protein>
    <submittedName>
        <fullName evidence="1">Mannosyl-oligosaccharide glucosidase GCS1-like</fullName>
    </submittedName>
</protein>
<dbReference type="AlphaFoldDB" id="A0A392N8U7"/>
<proteinExistence type="predicted"/>
<accession>A0A392N8U7</accession>
<dbReference type="Proteomes" id="UP000265520">
    <property type="component" value="Unassembled WGS sequence"/>
</dbReference>
<gene>
    <name evidence="1" type="ORF">A2U01_0017025</name>
</gene>
<organism evidence="1 2">
    <name type="scientific">Trifolium medium</name>
    <dbReference type="NCBI Taxonomy" id="97028"/>
    <lineage>
        <taxon>Eukaryota</taxon>
        <taxon>Viridiplantae</taxon>
        <taxon>Streptophyta</taxon>
        <taxon>Embryophyta</taxon>
        <taxon>Tracheophyta</taxon>
        <taxon>Spermatophyta</taxon>
        <taxon>Magnoliopsida</taxon>
        <taxon>eudicotyledons</taxon>
        <taxon>Gunneridae</taxon>
        <taxon>Pentapetalae</taxon>
        <taxon>rosids</taxon>
        <taxon>fabids</taxon>
        <taxon>Fabales</taxon>
        <taxon>Fabaceae</taxon>
        <taxon>Papilionoideae</taxon>
        <taxon>50 kb inversion clade</taxon>
        <taxon>NPAAA clade</taxon>
        <taxon>Hologalegina</taxon>
        <taxon>IRL clade</taxon>
        <taxon>Trifolieae</taxon>
        <taxon>Trifolium</taxon>
    </lineage>
</organism>
<evidence type="ECO:0000313" key="2">
    <source>
        <dbReference type="Proteomes" id="UP000265520"/>
    </source>
</evidence>
<comment type="caution">
    <text evidence="1">The sequence shown here is derived from an EMBL/GenBank/DDBJ whole genome shotgun (WGS) entry which is preliminary data.</text>
</comment>
<name>A0A392N8U7_9FABA</name>
<evidence type="ECO:0000313" key="1">
    <source>
        <dbReference type="EMBL" id="MCH96042.1"/>
    </source>
</evidence>
<keyword evidence="2" id="KW-1185">Reference proteome</keyword>